<name>A0A5C4VZ46_9ACTN</name>
<dbReference type="SUPFAM" id="SSF69118">
    <property type="entry name" value="AhpD-like"/>
    <property type="match status" value="1"/>
</dbReference>
<dbReference type="OrthoDB" id="9801997at2"/>
<dbReference type="Gene3D" id="1.20.1290.10">
    <property type="entry name" value="AhpD-like"/>
    <property type="match status" value="1"/>
</dbReference>
<evidence type="ECO:0000313" key="3">
    <source>
        <dbReference type="Proteomes" id="UP000313231"/>
    </source>
</evidence>
<dbReference type="InterPro" id="IPR004675">
    <property type="entry name" value="AhpD_core"/>
</dbReference>
<proteinExistence type="predicted"/>
<dbReference type="AlphaFoldDB" id="A0A5C4VZ46"/>
<dbReference type="GO" id="GO:0051920">
    <property type="term" value="F:peroxiredoxin activity"/>
    <property type="evidence" value="ECO:0007669"/>
    <property type="project" value="InterPro"/>
</dbReference>
<protein>
    <submittedName>
        <fullName evidence="2">Carboxymuconolactone decarboxylase family protein</fullName>
    </submittedName>
</protein>
<dbReference type="Pfam" id="PF02627">
    <property type="entry name" value="CMD"/>
    <property type="match status" value="1"/>
</dbReference>
<sequence length="154" mass="17043">MTQPATRRSIFLDKAQPVTYQAAADLALEVGNAAEAAGVDRRLVELVNLRVSQINGCAYCLDLHHRRALEAGESERRIAVLDAWAETALFSEREQAALQLAESITRLPEPDERRYAEDEARAVLGDAAYSAVAWVAITMNTFNRISITSHHPVR</sequence>
<organism evidence="2 3">
    <name type="scientific">Nocardioides albidus</name>
    <dbReference type="NCBI Taxonomy" id="1517589"/>
    <lineage>
        <taxon>Bacteria</taxon>
        <taxon>Bacillati</taxon>
        <taxon>Actinomycetota</taxon>
        <taxon>Actinomycetes</taxon>
        <taxon>Propionibacteriales</taxon>
        <taxon>Nocardioidaceae</taxon>
        <taxon>Nocardioides</taxon>
    </lineage>
</organism>
<dbReference type="RefSeq" id="WP_139622585.1">
    <property type="nucleotide sequence ID" value="NZ_VDMP01000022.1"/>
</dbReference>
<comment type="caution">
    <text evidence="2">The sequence shown here is derived from an EMBL/GenBank/DDBJ whole genome shotgun (WGS) entry which is preliminary data.</text>
</comment>
<dbReference type="NCBIfam" id="TIGR00778">
    <property type="entry name" value="ahpD_dom"/>
    <property type="match status" value="1"/>
</dbReference>
<evidence type="ECO:0000259" key="1">
    <source>
        <dbReference type="Pfam" id="PF02627"/>
    </source>
</evidence>
<dbReference type="PANTHER" id="PTHR35446:SF2">
    <property type="entry name" value="CARBOXYMUCONOLACTONE DECARBOXYLASE-LIKE DOMAIN-CONTAINING PROTEIN"/>
    <property type="match status" value="1"/>
</dbReference>
<dbReference type="PANTHER" id="PTHR35446">
    <property type="entry name" value="SI:CH211-175M2.5"/>
    <property type="match status" value="1"/>
</dbReference>
<dbReference type="InterPro" id="IPR003779">
    <property type="entry name" value="CMD-like"/>
</dbReference>
<reference evidence="2 3" key="1">
    <citation type="journal article" date="2016" name="Int. J. Syst. Evol. Microbiol.">
        <title>Nocardioides albidus sp. nov., an actinobacterium isolated from garden soil.</title>
        <authorList>
            <person name="Singh H."/>
            <person name="Du J."/>
            <person name="Trinh H."/>
            <person name="Won K."/>
            <person name="Yang J.E."/>
            <person name="Yin C."/>
            <person name="Kook M."/>
            <person name="Yi T.H."/>
        </authorList>
    </citation>
    <scope>NUCLEOTIDE SEQUENCE [LARGE SCALE GENOMIC DNA]</scope>
    <source>
        <strain evidence="2 3">CCTCC AB 2015297</strain>
    </source>
</reference>
<dbReference type="EMBL" id="VDMP01000022">
    <property type="protein sequence ID" value="TNM41190.1"/>
    <property type="molecule type" value="Genomic_DNA"/>
</dbReference>
<dbReference type="InterPro" id="IPR029032">
    <property type="entry name" value="AhpD-like"/>
</dbReference>
<gene>
    <name evidence="2" type="ORF">FHP29_09315</name>
</gene>
<feature type="domain" description="Carboxymuconolactone decarboxylase-like" evidence="1">
    <location>
        <begin position="29"/>
        <end position="102"/>
    </location>
</feature>
<accession>A0A5C4VZ46</accession>
<keyword evidence="3" id="KW-1185">Reference proteome</keyword>
<dbReference type="Proteomes" id="UP000313231">
    <property type="component" value="Unassembled WGS sequence"/>
</dbReference>
<evidence type="ECO:0000313" key="2">
    <source>
        <dbReference type="EMBL" id="TNM41190.1"/>
    </source>
</evidence>